<dbReference type="NCBIfam" id="NF033665">
    <property type="entry name" value="PACE_efflu_PCE"/>
    <property type="match status" value="1"/>
</dbReference>
<keyword evidence="1" id="KW-0812">Transmembrane</keyword>
<comment type="caution">
    <text evidence="3">The sequence shown here is derived from an EMBL/GenBank/DDBJ whole genome shotgun (WGS) entry which is preliminary data.</text>
</comment>
<dbReference type="EMBL" id="LJPT01000142">
    <property type="protein sequence ID" value="KPW45653.1"/>
    <property type="molecule type" value="Genomic_DNA"/>
</dbReference>
<evidence type="ECO:0000313" key="4">
    <source>
        <dbReference type="Proteomes" id="UP000050425"/>
    </source>
</evidence>
<protein>
    <submittedName>
        <fullName evidence="3">Trans membrane pair</fullName>
    </submittedName>
</protein>
<feature type="transmembrane region" description="Helical" evidence="1">
    <location>
        <begin position="99"/>
        <end position="119"/>
    </location>
</feature>
<feature type="transmembrane region" description="Helical" evidence="1">
    <location>
        <begin position="72"/>
        <end position="93"/>
    </location>
</feature>
<dbReference type="AlphaFoldDB" id="A0A0P9JAI6"/>
<organism evidence="3 4">
    <name type="scientific">Pseudomonas syringae pv. antirrhini</name>
    <dbReference type="NCBI Taxonomy" id="251702"/>
    <lineage>
        <taxon>Bacteria</taxon>
        <taxon>Pseudomonadati</taxon>
        <taxon>Pseudomonadota</taxon>
        <taxon>Gammaproteobacteria</taxon>
        <taxon>Pseudomonadales</taxon>
        <taxon>Pseudomonadaceae</taxon>
        <taxon>Pseudomonas</taxon>
    </lineage>
</organism>
<dbReference type="InterPro" id="IPR007896">
    <property type="entry name" value="BTP_bacteria"/>
</dbReference>
<evidence type="ECO:0000313" key="3">
    <source>
        <dbReference type="EMBL" id="KPW45653.1"/>
    </source>
</evidence>
<reference evidence="3 4" key="1">
    <citation type="submission" date="2015-09" db="EMBL/GenBank/DDBJ databases">
        <title>Genome announcement of multiple Pseudomonas syringae strains.</title>
        <authorList>
            <person name="Thakur S."/>
            <person name="Wang P.W."/>
            <person name="Gong Y."/>
            <person name="Weir B.S."/>
            <person name="Guttman D.S."/>
        </authorList>
    </citation>
    <scope>NUCLEOTIDE SEQUENCE [LARGE SCALE GENOMIC DNA]</scope>
    <source>
        <strain evidence="3 4">ICMP4303</strain>
    </source>
</reference>
<dbReference type="PATRIC" id="fig|251702.3.peg.2458"/>
<feature type="transmembrane region" description="Helical" evidence="1">
    <location>
        <begin position="140"/>
        <end position="163"/>
    </location>
</feature>
<keyword evidence="1" id="KW-0472">Membrane</keyword>
<keyword evidence="1" id="KW-1133">Transmembrane helix</keyword>
<dbReference type="Pfam" id="PF05232">
    <property type="entry name" value="BTP"/>
    <property type="match status" value="2"/>
</dbReference>
<feature type="transmembrane region" description="Helical" evidence="1">
    <location>
        <begin position="169"/>
        <end position="191"/>
    </location>
</feature>
<feature type="domain" description="Chlorhexidine efflux transporter" evidence="2">
    <location>
        <begin position="66"/>
        <end position="129"/>
    </location>
</feature>
<proteinExistence type="predicted"/>
<dbReference type="InterPro" id="IPR058208">
    <property type="entry name" value="PACE"/>
</dbReference>
<name>A0A0P9JAI6_9PSED</name>
<evidence type="ECO:0000256" key="1">
    <source>
        <dbReference type="SAM" id="Phobius"/>
    </source>
</evidence>
<evidence type="ECO:0000259" key="2">
    <source>
        <dbReference type="Pfam" id="PF05232"/>
    </source>
</evidence>
<dbReference type="NCBIfam" id="NF033664">
    <property type="entry name" value="PACE_transport"/>
    <property type="match status" value="1"/>
</dbReference>
<dbReference type="Proteomes" id="UP000050425">
    <property type="component" value="Unassembled WGS sequence"/>
</dbReference>
<gene>
    <name evidence="3" type="ORF">ALO88_100191</name>
</gene>
<feature type="domain" description="Chlorhexidine efflux transporter" evidence="2">
    <location>
        <begin position="134"/>
        <end position="197"/>
    </location>
</feature>
<accession>A0A0P9JAI6</accession>
<sequence length="209" mass="24047">MQRSEQKLPGLQVSNSWQSLIGFTDGNDFQINVNTDDNAAMNEQKDSLNMTHREQPTRQQPPVVHKTIRERALHATLFEVGGVILVAPLLAWIMDHSLAMMGIMTVMISTVAMLWNMVYNALFDRLRSRFGFAMTTMTRILHAIGFEAGLILAVVPLAAWWLSISLMQAFWLDIGLLIMFLPYTMLFNWAYDNLRERLVQRRMARFEVL</sequence>